<dbReference type="PANTHER" id="PTHR12526:SF510">
    <property type="entry name" value="D-INOSITOL 3-PHOSPHATE GLYCOSYLTRANSFERASE"/>
    <property type="match status" value="1"/>
</dbReference>
<feature type="domain" description="Glycosyltransferase subfamily 4-like N-terminal" evidence="4">
    <location>
        <begin position="48"/>
        <end position="153"/>
    </location>
</feature>
<dbReference type="GO" id="GO:0016757">
    <property type="term" value="F:glycosyltransferase activity"/>
    <property type="evidence" value="ECO:0007669"/>
    <property type="project" value="UniProtKB-KW"/>
</dbReference>
<proteinExistence type="predicted"/>
<evidence type="ECO:0000259" key="3">
    <source>
        <dbReference type="Pfam" id="PF00534"/>
    </source>
</evidence>
<feature type="domain" description="Glycosyl transferase family 1" evidence="3">
    <location>
        <begin position="170"/>
        <end position="309"/>
    </location>
</feature>
<name>A0ABU5TLY7_9CYAN</name>
<dbReference type="InterPro" id="IPR028098">
    <property type="entry name" value="Glyco_trans_4-like_N"/>
</dbReference>
<dbReference type="RefSeq" id="WP_323262481.1">
    <property type="nucleotide sequence ID" value="NZ_JAYGIE010000084.1"/>
</dbReference>
<dbReference type="EC" id="2.4.-.-" evidence="5"/>
<evidence type="ECO:0000256" key="1">
    <source>
        <dbReference type="ARBA" id="ARBA00022676"/>
    </source>
</evidence>
<keyword evidence="1 5" id="KW-0328">Glycosyltransferase</keyword>
<keyword evidence="2 5" id="KW-0808">Transferase</keyword>
<protein>
    <submittedName>
        <fullName evidence="5">Glycosyltransferase</fullName>
        <ecNumber evidence="5">2.4.-.-</ecNumber>
    </submittedName>
</protein>
<dbReference type="Pfam" id="PF13439">
    <property type="entry name" value="Glyco_transf_4"/>
    <property type="match status" value="1"/>
</dbReference>
<reference evidence="5 6" key="1">
    <citation type="submission" date="2023-12" db="EMBL/GenBank/DDBJ databases">
        <title>Baltic Sea Cyanobacteria.</title>
        <authorList>
            <person name="Delbaje E."/>
            <person name="Fewer D.P."/>
            <person name="Shishido T.K."/>
        </authorList>
    </citation>
    <scope>NUCLEOTIDE SEQUENCE [LARGE SCALE GENOMIC DNA]</scope>
    <source>
        <strain evidence="5 6">UHCC 0370</strain>
    </source>
</reference>
<comment type="caution">
    <text evidence="5">The sequence shown here is derived from an EMBL/GenBank/DDBJ whole genome shotgun (WGS) entry which is preliminary data.</text>
</comment>
<dbReference type="CDD" id="cd03811">
    <property type="entry name" value="GT4_GT28_WabH-like"/>
    <property type="match status" value="1"/>
</dbReference>
<sequence length="342" mass="38870">MTSPISSQEDSQERKPKILHLLSDRNVGGIKSTSGSLTNSRLKEKFEFLFLSESEALSNLSTIKPDVVIWHDPCSWRSLWRLLKLRFATKLLIHEHHYSESFEQWKVRSPWRFHLMLRFAYGLAHKVVAISQGQRKWMRSHRLVNPRKLSTIQQCRTLDEFLTLPLKSIDTTLILGAYGRFDQQKGFDTLLRAMQKVQNPQIQLLVGGYGEQEELLKSLAGDDPRIHFLGSISDVPSFLAKCDAIIIPSNWEPWGNVCLESKAAAKAVIVSKVDGLTEQVNDCGVLVPANNHEALAAAIDQVCMKPRSQLEAWGLQGRMDVQNSWEEYMTAWEALLSDLCKN</sequence>
<keyword evidence="6" id="KW-1185">Reference proteome</keyword>
<evidence type="ECO:0000256" key="2">
    <source>
        <dbReference type="ARBA" id="ARBA00022679"/>
    </source>
</evidence>
<accession>A0ABU5TLY7</accession>
<gene>
    <name evidence="5" type="ORF">VB774_16275</name>
</gene>
<dbReference type="Gene3D" id="3.40.50.2000">
    <property type="entry name" value="Glycogen Phosphorylase B"/>
    <property type="match status" value="2"/>
</dbReference>
<dbReference type="Pfam" id="PF00534">
    <property type="entry name" value="Glycos_transf_1"/>
    <property type="match status" value="1"/>
</dbReference>
<organism evidence="5 6">
    <name type="scientific">Pseudanabaena galeata UHCC 0370</name>
    <dbReference type="NCBI Taxonomy" id="3110310"/>
    <lineage>
        <taxon>Bacteria</taxon>
        <taxon>Bacillati</taxon>
        <taxon>Cyanobacteriota</taxon>
        <taxon>Cyanophyceae</taxon>
        <taxon>Pseudanabaenales</taxon>
        <taxon>Pseudanabaenaceae</taxon>
        <taxon>Pseudanabaena</taxon>
    </lineage>
</organism>
<evidence type="ECO:0000313" key="6">
    <source>
        <dbReference type="Proteomes" id="UP001301388"/>
    </source>
</evidence>
<dbReference type="InterPro" id="IPR001296">
    <property type="entry name" value="Glyco_trans_1"/>
</dbReference>
<evidence type="ECO:0000259" key="4">
    <source>
        <dbReference type="Pfam" id="PF13439"/>
    </source>
</evidence>
<dbReference type="EMBL" id="JAYGIE010000084">
    <property type="protein sequence ID" value="MEA5479179.1"/>
    <property type="molecule type" value="Genomic_DNA"/>
</dbReference>
<evidence type="ECO:0000313" key="5">
    <source>
        <dbReference type="EMBL" id="MEA5479179.1"/>
    </source>
</evidence>
<dbReference type="Proteomes" id="UP001301388">
    <property type="component" value="Unassembled WGS sequence"/>
</dbReference>
<dbReference type="PANTHER" id="PTHR12526">
    <property type="entry name" value="GLYCOSYLTRANSFERASE"/>
    <property type="match status" value="1"/>
</dbReference>
<dbReference type="SUPFAM" id="SSF53756">
    <property type="entry name" value="UDP-Glycosyltransferase/glycogen phosphorylase"/>
    <property type="match status" value="1"/>
</dbReference>